<dbReference type="GO" id="GO:0005789">
    <property type="term" value="C:endoplasmic reticulum membrane"/>
    <property type="evidence" value="ECO:0007669"/>
    <property type="project" value="UniProtKB-SubCell"/>
</dbReference>
<dbReference type="Pfam" id="PF13639">
    <property type="entry name" value="zf-RING_2"/>
    <property type="match status" value="1"/>
</dbReference>
<keyword evidence="7 11" id="KW-0833">Ubl conjugation pathway</keyword>
<evidence type="ECO:0000256" key="11">
    <source>
        <dbReference type="RuleBase" id="RU369090"/>
    </source>
</evidence>
<dbReference type="PROSITE" id="PS50089">
    <property type="entry name" value="ZF_RING_2"/>
    <property type="match status" value="1"/>
</dbReference>
<evidence type="ECO:0000256" key="2">
    <source>
        <dbReference type="ARBA" id="ARBA00004308"/>
    </source>
</evidence>
<name>A0ABD3ILK3_EUCGL</name>
<dbReference type="AlphaFoldDB" id="A0ABD3ILK3"/>
<evidence type="ECO:0000256" key="5">
    <source>
        <dbReference type="ARBA" id="ARBA00022723"/>
    </source>
</evidence>
<gene>
    <name evidence="14" type="ORF">ACJRO7_007595</name>
</gene>
<evidence type="ECO:0000256" key="9">
    <source>
        <dbReference type="ARBA" id="ARBA00023136"/>
    </source>
</evidence>
<evidence type="ECO:0000313" key="15">
    <source>
        <dbReference type="Proteomes" id="UP001634007"/>
    </source>
</evidence>
<dbReference type="InterPro" id="IPR001841">
    <property type="entry name" value="Znf_RING"/>
</dbReference>
<dbReference type="PROSITE" id="PS00518">
    <property type="entry name" value="ZF_RING_1"/>
    <property type="match status" value="1"/>
</dbReference>
<protein>
    <recommendedName>
        <fullName evidence="11">E3 ubiquitin-protein ligase RMA</fullName>
        <ecNumber evidence="11">2.3.2.27</ecNumber>
    </recommendedName>
    <alternativeName>
        <fullName evidence="11">Protein RING membrane-anchor</fullName>
    </alternativeName>
    <alternativeName>
        <fullName evidence="11">RING-type E3 ubiquitin transferase RMA</fullName>
    </alternativeName>
</protein>
<dbReference type="EMBL" id="JBJKBG010000011">
    <property type="protein sequence ID" value="KAL3715866.1"/>
    <property type="molecule type" value="Genomic_DNA"/>
</dbReference>
<evidence type="ECO:0000256" key="8">
    <source>
        <dbReference type="ARBA" id="ARBA00022833"/>
    </source>
</evidence>
<reference evidence="14 15" key="1">
    <citation type="submission" date="2024-11" db="EMBL/GenBank/DDBJ databases">
        <title>Chromosome-level genome assembly of Eucalyptus globulus Labill. provides insights into its genome evolution.</title>
        <authorList>
            <person name="Li X."/>
        </authorList>
    </citation>
    <scope>NUCLEOTIDE SEQUENCE [LARGE SCALE GENOMIC DNA]</scope>
    <source>
        <strain evidence="14">CL2024</strain>
        <tissue evidence="14">Fresh tender leaves</tissue>
    </source>
</reference>
<dbReference type="FunFam" id="3.30.40.10:FF:000365">
    <property type="entry name" value="Zinc finger family protein"/>
    <property type="match status" value="1"/>
</dbReference>
<evidence type="ECO:0000256" key="6">
    <source>
        <dbReference type="ARBA" id="ARBA00022771"/>
    </source>
</evidence>
<evidence type="ECO:0000256" key="7">
    <source>
        <dbReference type="ARBA" id="ARBA00022786"/>
    </source>
</evidence>
<keyword evidence="15" id="KW-1185">Reference proteome</keyword>
<comment type="caution">
    <text evidence="14">The sequence shown here is derived from an EMBL/GenBank/DDBJ whole genome shotgun (WGS) entry which is preliminary data.</text>
</comment>
<accession>A0ABD3ILK3</accession>
<evidence type="ECO:0000256" key="3">
    <source>
        <dbReference type="ARBA" id="ARBA00004906"/>
    </source>
</evidence>
<proteinExistence type="predicted"/>
<dbReference type="GO" id="GO:0006511">
    <property type="term" value="P:ubiquitin-dependent protein catabolic process"/>
    <property type="evidence" value="ECO:0007669"/>
    <property type="project" value="UniProtKB-UniRule"/>
</dbReference>
<dbReference type="InterPro" id="IPR045103">
    <property type="entry name" value="RNF5/RNF185-like"/>
</dbReference>
<dbReference type="PANTHER" id="PTHR12313">
    <property type="entry name" value="E3 UBIQUITIN-PROTEIN LIGASE RNF5-RELATED"/>
    <property type="match status" value="1"/>
</dbReference>
<evidence type="ECO:0000313" key="14">
    <source>
        <dbReference type="EMBL" id="KAL3715865.1"/>
    </source>
</evidence>
<evidence type="ECO:0000259" key="13">
    <source>
        <dbReference type="PROSITE" id="PS50089"/>
    </source>
</evidence>
<keyword evidence="8 11" id="KW-0862">Zinc</keyword>
<comment type="pathway">
    <text evidence="3 11">Protein modification; protein ubiquitination.</text>
</comment>
<comment type="catalytic activity">
    <reaction evidence="1 11">
        <text>S-ubiquitinyl-[E2 ubiquitin-conjugating enzyme]-L-cysteine + [acceptor protein]-L-lysine = [E2 ubiquitin-conjugating enzyme]-L-cysteine + N(6)-ubiquitinyl-[acceptor protein]-L-lysine.</text>
        <dbReference type="EC" id="2.3.2.27"/>
    </reaction>
</comment>
<dbReference type="CDD" id="cd16534">
    <property type="entry name" value="RING-HC_RNF5-like"/>
    <property type="match status" value="1"/>
</dbReference>
<dbReference type="SMART" id="SM00184">
    <property type="entry name" value="RING"/>
    <property type="match status" value="1"/>
</dbReference>
<dbReference type="GO" id="GO:0061630">
    <property type="term" value="F:ubiquitin protein ligase activity"/>
    <property type="evidence" value="ECO:0007669"/>
    <property type="project" value="UniProtKB-UniRule"/>
</dbReference>
<comment type="function">
    <text evidence="11">E3 ubiquitin-protein ligase.</text>
</comment>
<keyword evidence="11" id="KW-0256">Endoplasmic reticulum</keyword>
<evidence type="ECO:0000256" key="12">
    <source>
        <dbReference type="SAM" id="MobiDB-lite"/>
    </source>
</evidence>
<dbReference type="GO" id="GO:0008270">
    <property type="term" value="F:zinc ion binding"/>
    <property type="evidence" value="ECO:0007669"/>
    <property type="project" value="UniProtKB-KW"/>
</dbReference>
<comment type="subcellular location">
    <subcellularLocation>
        <location evidence="2">Endomembrane system</location>
    </subcellularLocation>
    <subcellularLocation>
        <location evidence="11">Endoplasmic reticulum membrane</location>
        <topology evidence="11">Single-pass type IV membrane protein</topology>
    </subcellularLocation>
</comment>
<dbReference type="SUPFAM" id="SSF57850">
    <property type="entry name" value="RING/U-box"/>
    <property type="match status" value="1"/>
</dbReference>
<keyword evidence="6 10" id="KW-0863">Zinc-finger</keyword>
<dbReference type="EC" id="2.3.2.27" evidence="11"/>
<keyword evidence="9" id="KW-0472">Membrane</keyword>
<evidence type="ECO:0000256" key="1">
    <source>
        <dbReference type="ARBA" id="ARBA00000900"/>
    </source>
</evidence>
<dbReference type="EMBL" id="JBJKBG010000011">
    <property type="protein sequence ID" value="KAL3715865.1"/>
    <property type="molecule type" value="Genomic_DNA"/>
</dbReference>
<dbReference type="Gene3D" id="3.30.40.10">
    <property type="entry name" value="Zinc/RING finger domain, C3HC4 (zinc finger)"/>
    <property type="match status" value="1"/>
</dbReference>
<keyword evidence="4 11" id="KW-0808">Transferase</keyword>
<sequence>MGEETSDTMNLDLNLGPVSDQDVEMTSRISDFETWYEGQIRMVREASRMREARLRGRQRWRRRATRISPDARNISVDLDQLVIDSGNVTTLHTGEGSVPAEDRLNAEGPKVCENNTSFLVDTKSEKKDDVAKGSETDGSFFDCNICLDLAREPVVTCCGHLFCWPCLYQWLHIHSDVKECPVCKGEVTTKTVTPIYGRGNNTCMPEEDLTLKIPVRPIARRAESFRQVAQRSPLHFPMEDIIRHLGGRFDLTQDLTQPPESSDIRETSRSNSMLNRILTSRGMRREQTVNAPPPDDDVPFLRDNIHNTDRRESRRLALLLRRSHSHRNAPVPMEAYFRDYNIGRNEEQPPSVDDRDSFSSIAAVINSESQMDTAVEIDSMVSLSTSSSRRRGDASRTSDVDSGDSRATRRRRLD</sequence>
<feature type="compositionally biased region" description="Basic and acidic residues" evidence="12">
    <location>
        <begin position="390"/>
        <end position="407"/>
    </location>
</feature>
<comment type="domain">
    <text evidence="11">The RING-type zinc finger domain is responsible for E3 ligase activity.</text>
</comment>
<dbReference type="InterPro" id="IPR013083">
    <property type="entry name" value="Znf_RING/FYVE/PHD"/>
</dbReference>
<feature type="domain" description="RING-type" evidence="13">
    <location>
        <begin position="143"/>
        <end position="184"/>
    </location>
</feature>
<organism evidence="14 15">
    <name type="scientific">Eucalyptus globulus</name>
    <name type="common">Tasmanian blue gum</name>
    <dbReference type="NCBI Taxonomy" id="34317"/>
    <lineage>
        <taxon>Eukaryota</taxon>
        <taxon>Viridiplantae</taxon>
        <taxon>Streptophyta</taxon>
        <taxon>Embryophyta</taxon>
        <taxon>Tracheophyta</taxon>
        <taxon>Spermatophyta</taxon>
        <taxon>Magnoliopsida</taxon>
        <taxon>eudicotyledons</taxon>
        <taxon>Gunneridae</taxon>
        <taxon>Pentapetalae</taxon>
        <taxon>rosids</taxon>
        <taxon>malvids</taxon>
        <taxon>Myrtales</taxon>
        <taxon>Myrtaceae</taxon>
        <taxon>Myrtoideae</taxon>
        <taxon>Eucalypteae</taxon>
        <taxon>Eucalyptus</taxon>
    </lineage>
</organism>
<dbReference type="InterPro" id="IPR017907">
    <property type="entry name" value="Znf_RING_CS"/>
</dbReference>
<dbReference type="Proteomes" id="UP001634007">
    <property type="component" value="Unassembled WGS sequence"/>
</dbReference>
<keyword evidence="5 11" id="KW-0479">Metal-binding</keyword>
<evidence type="ECO:0000256" key="4">
    <source>
        <dbReference type="ARBA" id="ARBA00022679"/>
    </source>
</evidence>
<evidence type="ECO:0000256" key="10">
    <source>
        <dbReference type="PROSITE-ProRule" id="PRU00175"/>
    </source>
</evidence>
<feature type="region of interest" description="Disordered" evidence="12">
    <location>
        <begin position="376"/>
        <end position="414"/>
    </location>
</feature>